<feature type="region of interest" description="Disordered" evidence="1">
    <location>
        <begin position="430"/>
        <end position="483"/>
    </location>
</feature>
<dbReference type="OrthoDB" id="4033880at2759"/>
<feature type="domain" description="ENTH" evidence="2">
    <location>
        <begin position="21"/>
        <end position="154"/>
    </location>
</feature>
<dbReference type="GO" id="GO:0005543">
    <property type="term" value="F:phospholipid binding"/>
    <property type="evidence" value="ECO:0007669"/>
    <property type="project" value="TreeGrafter"/>
</dbReference>
<proteinExistence type="predicted"/>
<feature type="compositionally biased region" description="Basic and acidic residues" evidence="1">
    <location>
        <begin position="195"/>
        <end position="205"/>
    </location>
</feature>
<protein>
    <submittedName>
        <fullName evidence="3">6544_t:CDS:1</fullName>
    </submittedName>
</protein>
<dbReference type="PANTHER" id="PTHR12276">
    <property type="entry name" value="EPSIN/ENT-RELATED"/>
    <property type="match status" value="1"/>
</dbReference>
<dbReference type="FunFam" id="1.25.40.90:FF:000006">
    <property type="entry name" value="Clathrin interactor 1"/>
    <property type="match status" value="1"/>
</dbReference>
<name>A0A9N8YQ23_9GLOM</name>
<feature type="region of interest" description="Disordered" evidence="1">
    <location>
        <begin position="186"/>
        <end position="276"/>
    </location>
</feature>
<dbReference type="GO" id="GO:0006895">
    <property type="term" value="P:Golgi to endosome transport"/>
    <property type="evidence" value="ECO:0007669"/>
    <property type="project" value="TreeGrafter"/>
</dbReference>
<dbReference type="GO" id="GO:0005829">
    <property type="term" value="C:cytosol"/>
    <property type="evidence" value="ECO:0007669"/>
    <property type="project" value="GOC"/>
</dbReference>
<dbReference type="SUPFAM" id="SSF48464">
    <property type="entry name" value="ENTH/VHS domain"/>
    <property type="match status" value="1"/>
</dbReference>
<feature type="compositionally biased region" description="Polar residues" evidence="1">
    <location>
        <begin position="226"/>
        <end position="251"/>
    </location>
</feature>
<feature type="region of interest" description="Disordered" evidence="1">
    <location>
        <begin position="155"/>
        <end position="174"/>
    </location>
</feature>
<comment type="caution">
    <text evidence="3">The sequence shown here is derived from an EMBL/GenBank/DDBJ whole genome shotgun (WGS) entry which is preliminary data.</text>
</comment>
<gene>
    <name evidence="3" type="ORF">DEBURN_LOCUS1301</name>
</gene>
<evidence type="ECO:0000313" key="3">
    <source>
        <dbReference type="EMBL" id="CAG8439235.1"/>
    </source>
</evidence>
<dbReference type="InterPro" id="IPR013809">
    <property type="entry name" value="ENTH"/>
</dbReference>
<feature type="compositionally biased region" description="Low complexity" evidence="1">
    <location>
        <begin position="162"/>
        <end position="174"/>
    </location>
</feature>
<feature type="region of interest" description="Disordered" evidence="1">
    <location>
        <begin position="369"/>
        <end position="390"/>
    </location>
</feature>
<reference evidence="3" key="1">
    <citation type="submission" date="2021-06" db="EMBL/GenBank/DDBJ databases">
        <authorList>
            <person name="Kallberg Y."/>
            <person name="Tangrot J."/>
            <person name="Rosling A."/>
        </authorList>
    </citation>
    <scope>NUCLEOTIDE SEQUENCE</scope>
    <source>
        <strain evidence="3">AZ414A</strain>
    </source>
</reference>
<dbReference type="GO" id="GO:0005768">
    <property type="term" value="C:endosome"/>
    <property type="evidence" value="ECO:0007669"/>
    <property type="project" value="TreeGrafter"/>
</dbReference>
<dbReference type="InterPro" id="IPR008942">
    <property type="entry name" value="ENTH_VHS"/>
</dbReference>
<dbReference type="SMART" id="SM00273">
    <property type="entry name" value="ENTH"/>
    <property type="match status" value="1"/>
</dbReference>
<evidence type="ECO:0000259" key="2">
    <source>
        <dbReference type="PROSITE" id="PS50942"/>
    </source>
</evidence>
<dbReference type="PANTHER" id="PTHR12276:SF45">
    <property type="entry name" value="CLATHRIN INTERACTOR 1"/>
    <property type="match status" value="1"/>
</dbReference>
<dbReference type="GO" id="GO:0005886">
    <property type="term" value="C:plasma membrane"/>
    <property type="evidence" value="ECO:0007669"/>
    <property type="project" value="TreeGrafter"/>
</dbReference>
<feature type="compositionally biased region" description="Polar residues" evidence="1">
    <location>
        <begin position="432"/>
        <end position="472"/>
    </location>
</feature>
<dbReference type="Proteomes" id="UP000789706">
    <property type="component" value="Unassembled WGS sequence"/>
</dbReference>
<dbReference type="GO" id="GO:0030125">
    <property type="term" value="C:clathrin vesicle coat"/>
    <property type="evidence" value="ECO:0007669"/>
    <property type="project" value="TreeGrafter"/>
</dbReference>
<organism evidence="3 4">
    <name type="scientific">Diversispora eburnea</name>
    <dbReference type="NCBI Taxonomy" id="1213867"/>
    <lineage>
        <taxon>Eukaryota</taxon>
        <taxon>Fungi</taxon>
        <taxon>Fungi incertae sedis</taxon>
        <taxon>Mucoromycota</taxon>
        <taxon>Glomeromycotina</taxon>
        <taxon>Glomeromycetes</taxon>
        <taxon>Diversisporales</taxon>
        <taxon>Diversisporaceae</taxon>
        <taxon>Diversispora</taxon>
    </lineage>
</organism>
<evidence type="ECO:0000256" key="1">
    <source>
        <dbReference type="SAM" id="MobiDB-lite"/>
    </source>
</evidence>
<dbReference type="PROSITE" id="PS50942">
    <property type="entry name" value="ENTH"/>
    <property type="match status" value="1"/>
</dbReference>
<accession>A0A9N8YQ23</accession>
<dbReference type="CDD" id="cd16992">
    <property type="entry name" value="ENTH_Ent3"/>
    <property type="match status" value="1"/>
</dbReference>
<dbReference type="AlphaFoldDB" id="A0A9N8YQ23"/>
<keyword evidence="4" id="KW-1185">Reference proteome</keyword>
<evidence type="ECO:0000313" key="4">
    <source>
        <dbReference type="Proteomes" id="UP000789706"/>
    </source>
</evidence>
<dbReference type="GO" id="GO:0006897">
    <property type="term" value="P:endocytosis"/>
    <property type="evidence" value="ECO:0007669"/>
    <property type="project" value="TreeGrafter"/>
</dbReference>
<dbReference type="Gene3D" id="1.25.40.90">
    <property type="match status" value="1"/>
</dbReference>
<dbReference type="EMBL" id="CAJVPK010000056">
    <property type="protein sequence ID" value="CAG8439235.1"/>
    <property type="molecule type" value="Genomic_DNA"/>
</dbReference>
<sequence>MENLNNLTLWDVKDVFNKVKNVVMNYTEMEAKVREATNNEPWGASSTLMQEIAQGTYSYQHFNEIMPTIYKRFLEKEARQWRQIYKALQLLEYLVKHGSERVVDDARAHMTTIKVMRNFAFIDEKGKDQGINVRNRAREFTELLSDVEKIRAERKKAKANRSKYTGVSSDTSGSYGSYSRYGGFGGSGNESYSYNEDRSRSRYDDPDWQSDYRIGRVSPSDDRRSSIGNTNRFSQGSTKKSTESSTINTIEQKNEVNLFDFDETPDSISTPSQNARNSQNITDFEFQSAPNHASSSQRSSINSVTLQSLQPLQTTNFTGLNNNPNSGVNNNLLDDLLGPVSSVPVSSVPVSSVPISSFPVSSVPAQLSQNSNLPPVTNSTHSTFTPNSSKMNSATAFKNSTNSNTTFPAIKSDDIWASSLVDLGSLGKEKNNNMAQPSKPSMNSLVQTGTSSWDVKGTWTTGRPVQQNQNGAQKPLDQFDSLL</sequence>
<dbReference type="Pfam" id="PF01417">
    <property type="entry name" value="ENTH"/>
    <property type="match status" value="1"/>
</dbReference>
<dbReference type="GO" id="GO:0030276">
    <property type="term" value="F:clathrin binding"/>
    <property type="evidence" value="ECO:0007669"/>
    <property type="project" value="TreeGrafter"/>
</dbReference>
<feature type="compositionally biased region" description="Polar residues" evidence="1">
    <location>
        <begin position="266"/>
        <end position="276"/>
    </location>
</feature>